<dbReference type="InterPro" id="IPR033856">
    <property type="entry name" value="Trp_halogen"/>
</dbReference>
<dbReference type="GO" id="GO:0004497">
    <property type="term" value="F:monooxygenase activity"/>
    <property type="evidence" value="ECO:0007669"/>
    <property type="project" value="InterPro"/>
</dbReference>
<dbReference type="InterPro" id="IPR006905">
    <property type="entry name" value="Flavin_halogenase"/>
</dbReference>
<evidence type="ECO:0000313" key="3">
    <source>
        <dbReference type="EMBL" id="RZQ52185.1"/>
    </source>
</evidence>
<feature type="binding site" evidence="2">
    <location>
        <position position="193"/>
    </location>
    <ligand>
        <name>FAD</name>
        <dbReference type="ChEBI" id="CHEBI:57692"/>
    </ligand>
</feature>
<dbReference type="SUPFAM" id="SSF51905">
    <property type="entry name" value="FAD/NAD(P)-binding domain"/>
    <property type="match status" value="1"/>
</dbReference>
<evidence type="ECO:0000313" key="4">
    <source>
        <dbReference type="Proteomes" id="UP000291338"/>
    </source>
</evidence>
<dbReference type="PANTHER" id="PTHR43747:SF4">
    <property type="entry name" value="FLAVIN-DEPENDENT TRYPTOPHAN HALOGENASE"/>
    <property type="match status" value="1"/>
</dbReference>
<dbReference type="Gene3D" id="3.50.50.60">
    <property type="entry name" value="FAD/NAD(P)-binding domain"/>
    <property type="match status" value="1"/>
</dbReference>
<proteinExistence type="predicted"/>
<organism evidence="3 4">
    <name type="scientific">Pseudoalteromonas phenolica</name>
    <dbReference type="NCBI Taxonomy" id="161398"/>
    <lineage>
        <taxon>Bacteria</taxon>
        <taxon>Pseudomonadati</taxon>
        <taxon>Pseudomonadota</taxon>
        <taxon>Gammaproteobacteria</taxon>
        <taxon>Alteromonadales</taxon>
        <taxon>Pseudoalteromonadaceae</taxon>
        <taxon>Pseudoalteromonas</taxon>
    </lineage>
</organism>
<feature type="binding site" evidence="2">
    <location>
        <position position="356"/>
    </location>
    <ligand>
        <name>FAD</name>
        <dbReference type="ChEBI" id="CHEBI:57692"/>
    </ligand>
</feature>
<dbReference type="InterPro" id="IPR050816">
    <property type="entry name" value="Flavin-dep_Halogenase_NPB"/>
</dbReference>
<feature type="binding site" evidence="2">
    <location>
        <begin position="15"/>
        <end position="18"/>
    </location>
    <ligand>
        <name>FAD</name>
        <dbReference type="ChEBI" id="CHEBI:57692"/>
    </ligand>
</feature>
<dbReference type="Proteomes" id="UP000291338">
    <property type="component" value="Unassembled WGS sequence"/>
</dbReference>
<dbReference type="PANTHER" id="PTHR43747">
    <property type="entry name" value="FAD-BINDING PROTEIN"/>
    <property type="match status" value="1"/>
</dbReference>
<dbReference type="Pfam" id="PF04820">
    <property type="entry name" value="Trp_halogenase"/>
    <property type="match status" value="1"/>
</dbReference>
<keyword evidence="2" id="KW-0285">Flavoprotein</keyword>
<comment type="caution">
    <text evidence="3">The sequence shown here is derived from an EMBL/GenBank/DDBJ whole genome shotgun (WGS) entry which is preliminary data.</text>
</comment>
<name>A0A4Q7IKL2_9GAMM</name>
<dbReference type="PIRSF" id="PIRSF011396">
    <property type="entry name" value="Trp_halogenase"/>
    <property type="match status" value="1"/>
</dbReference>
<dbReference type="GO" id="GO:0000166">
    <property type="term" value="F:nucleotide binding"/>
    <property type="evidence" value="ECO:0007669"/>
    <property type="project" value="UniProtKB-KW"/>
</dbReference>
<accession>A0A4Q7IKL2</accession>
<feature type="active site" evidence="1">
    <location>
        <position position="84"/>
    </location>
</feature>
<keyword evidence="2" id="KW-0547">Nucleotide-binding</keyword>
<sequence length="517" mass="57845">MEISNTIDSVVIVGGGTAGWLTASKLAKKLNSNKEGAISVTLIESPDIPTVGVGEGTWPTMRKTLAEIGIDETEFIRFCNASFKQGSKFVNWKSAPASSDNHYYHLFSSILDPSEFNLSPYWNLGQAGEKTYAESVSTQGYLSDLFKAPKTISSKAYDGIQSYAYHLDAGKFSELLKRHATENLGVKFLSCNVTNVNSHNEEIISVNTDTYGEIKGDFFVDCTGFACLLLGKTLGIPFKPVSDILFTDHAVAIQVPHDDDNCDINSCTISTAQEAGWIWDIGLQNRRGVGHVYCSEFISHEEAEQTLRDYIGEKSKGLPAKLVPMNVGYREKFWHNNCVAVGLSAAFVEPLEASAIFLIEAASNMLSDQLPKDKSLLPLAAKKFNDSFQFRWNKTIDFIKLHYVLSKRDEPFWQKNKKPESIPQSLQDALLQWRSEPVSAYDFSHVYEPFPMESYQYVLNGMEFDQDLSLSAAKYDEIEHAKKAFAQIDKVKDILIKELPTNRELLNKLSSYSFTKV</sequence>
<protein>
    <submittedName>
        <fullName evidence="3">Tryptophan 7-halogenase</fullName>
    </submittedName>
</protein>
<keyword evidence="2" id="KW-0274">FAD</keyword>
<feature type="binding site" evidence="2">
    <location>
        <position position="84"/>
    </location>
    <ligand>
        <name>7-chloro-L-tryptophan</name>
        <dbReference type="ChEBI" id="CHEBI:58713"/>
    </ligand>
</feature>
<dbReference type="RefSeq" id="WP_130256461.1">
    <property type="nucleotide sequence ID" value="NZ_PPSX01000063.1"/>
</dbReference>
<reference evidence="3 4" key="1">
    <citation type="submission" date="2018-01" db="EMBL/GenBank/DDBJ databases">
        <title>Co-occurrence of chitin degradation, pigmentation and bioactivity in marine Pseudoalteromonas.</title>
        <authorList>
            <person name="Paulsen S."/>
            <person name="Gram L."/>
            <person name="Machado H."/>
        </authorList>
    </citation>
    <scope>NUCLEOTIDE SEQUENCE [LARGE SCALE GENOMIC DNA]</scope>
    <source>
        <strain evidence="3 4">S3898</strain>
    </source>
</reference>
<dbReference type="AlphaFoldDB" id="A0A4Q7IKL2"/>
<dbReference type="InterPro" id="IPR036188">
    <property type="entry name" value="FAD/NAD-bd_sf"/>
</dbReference>
<feature type="binding site" evidence="2">
    <location>
        <position position="352"/>
    </location>
    <ligand>
        <name>L-tryptophan</name>
        <dbReference type="ChEBI" id="CHEBI:57912"/>
    </ligand>
</feature>
<evidence type="ECO:0000256" key="2">
    <source>
        <dbReference type="PIRSR" id="PIRSR011396-2"/>
    </source>
</evidence>
<dbReference type="EMBL" id="PPSX01000063">
    <property type="protein sequence ID" value="RZQ52185.1"/>
    <property type="molecule type" value="Genomic_DNA"/>
</dbReference>
<evidence type="ECO:0000256" key="1">
    <source>
        <dbReference type="PIRSR" id="PIRSR011396-1"/>
    </source>
</evidence>
<feature type="binding site" evidence="2">
    <location>
        <position position="343"/>
    </location>
    <ligand>
        <name>FAD</name>
        <dbReference type="ChEBI" id="CHEBI:57692"/>
    </ligand>
</feature>
<gene>
    <name evidence="3" type="ORF">C1E23_15600</name>
</gene>